<organism evidence="3 4">
    <name type="scientific">Caulobacter segnis</name>
    <dbReference type="NCBI Taxonomy" id="88688"/>
    <lineage>
        <taxon>Bacteria</taxon>
        <taxon>Pseudomonadati</taxon>
        <taxon>Pseudomonadota</taxon>
        <taxon>Alphaproteobacteria</taxon>
        <taxon>Caulobacterales</taxon>
        <taxon>Caulobacteraceae</taxon>
        <taxon>Caulobacter</taxon>
    </lineage>
</organism>
<dbReference type="InterPro" id="IPR021795">
    <property type="entry name" value="DUF3363"/>
</dbReference>
<evidence type="ECO:0000259" key="2">
    <source>
        <dbReference type="Pfam" id="PF03432"/>
    </source>
</evidence>
<dbReference type="AlphaFoldDB" id="A0A2W5X6W5"/>
<evidence type="ECO:0000256" key="1">
    <source>
        <dbReference type="SAM" id="MobiDB-lite"/>
    </source>
</evidence>
<evidence type="ECO:0000313" key="4">
    <source>
        <dbReference type="Proteomes" id="UP000249393"/>
    </source>
</evidence>
<sequence>MTDENEFFLRLGRIDDQGARIAPRPRGFVQEVLGASRRSGQGAFDLKGRQGRRRSGRGRDAAARSRGGSRRVIVKARIVRHRGSRYTAAPLAMHMRYLRREGVTRDGAPAEMFDRDGAADPAAFAERCQDDRHHFRFIVSPEDAGSLDDLRATTRDLMAQAEKDLGTRLDWVAVDHWNTDHPHVHVLIRGVGADGRDLIIDADYMTKGLRQQAEALVSLELGPRSPEEIARSLDREVDVDRWTNLDRTLRGRIGPDGLVDLRPSADGGDRVPPRLIGRAQHLKRLGLADEHGGQWRLADDLEPRLRALGERGDIIKTLHRAIRDADRDLADLAIQAEPLDAPIVGRLVDRGLHDEHSGRAYVVVDGVDGRLHHFRFKDLGATGDTPVGGLVEVRSRQAPGEKPSLDLIHRSDLSLDRQVSASGATWLDRQLVVREPTPLADGGFGREVRDALERRRTHLQASGLADRLGRPRAGLVAGLRAQELARVAGNIAAETGGTWNPVKAGDPIAGIYQRRLDLVSGRFAMIEDGLGFQLVPWTRGLEEQLGREVRGVVSTGGGIDWALGRKRGIGL</sequence>
<dbReference type="Pfam" id="PF03432">
    <property type="entry name" value="Relaxase"/>
    <property type="match status" value="1"/>
</dbReference>
<comment type="caution">
    <text evidence="3">The sequence shown here is derived from an EMBL/GenBank/DDBJ whole genome shotgun (WGS) entry which is preliminary data.</text>
</comment>
<gene>
    <name evidence="3" type="ORF">DI526_02835</name>
</gene>
<proteinExistence type="predicted"/>
<dbReference type="InterPro" id="IPR005094">
    <property type="entry name" value="Endonuclease_MobA/VirD2"/>
</dbReference>
<reference evidence="3 4" key="1">
    <citation type="submission" date="2017-08" db="EMBL/GenBank/DDBJ databases">
        <title>Infants hospitalized years apart are colonized by the same room-sourced microbial strains.</title>
        <authorList>
            <person name="Brooks B."/>
            <person name="Olm M.R."/>
            <person name="Firek B.A."/>
            <person name="Baker R."/>
            <person name="Thomas B.C."/>
            <person name="Morowitz M.J."/>
            <person name="Banfield J.F."/>
        </authorList>
    </citation>
    <scope>NUCLEOTIDE SEQUENCE [LARGE SCALE GENOMIC DNA]</scope>
    <source>
        <strain evidence="3">S2_003_000_R2_4</strain>
    </source>
</reference>
<name>A0A2W5X6W5_9CAUL</name>
<evidence type="ECO:0000313" key="3">
    <source>
        <dbReference type="EMBL" id="PZR36654.1"/>
    </source>
</evidence>
<dbReference type="Proteomes" id="UP000249393">
    <property type="component" value="Unassembled WGS sequence"/>
</dbReference>
<dbReference type="RefSeq" id="WP_304273847.1">
    <property type="nucleotide sequence ID" value="NZ_QFQZ01000005.1"/>
</dbReference>
<accession>A0A2W5X6W5</accession>
<protein>
    <submittedName>
        <fullName evidence="3">Type VI secretion protein</fullName>
    </submittedName>
</protein>
<feature type="domain" description="MobA/VirD2-like nuclease" evidence="2">
    <location>
        <begin position="126"/>
        <end position="198"/>
    </location>
</feature>
<dbReference type="Pfam" id="PF11843">
    <property type="entry name" value="DUF3363"/>
    <property type="match status" value="2"/>
</dbReference>
<feature type="region of interest" description="Disordered" evidence="1">
    <location>
        <begin position="40"/>
        <end position="68"/>
    </location>
</feature>
<dbReference type="EMBL" id="QFQZ01000005">
    <property type="protein sequence ID" value="PZR36654.1"/>
    <property type="molecule type" value="Genomic_DNA"/>
</dbReference>